<sequence>MSGSRPGRKSKGRRKAHTIRFPEELYADLQKDAAAAGYTHFGDFIVDVVAAMRDTKQWPRPDHLQERLRLSA</sequence>
<evidence type="ECO:0000313" key="1">
    <source>
        <dbReference type="EMBL" id="MFC0862328.1"/>
    </source>
</evidence>
<dbReference type="Proteomes" id="UP001589870">
    <property type="component" value="Unassembled WGS sequence"/>
</dbReference>
<protein>
    <recommendedName>
        <fullName evidence="3">CopG family transcriptional regulator</fullName>
    </recommendedName>
</protein>
<organism evidence="1 2">
    <name type="scientific">Sphaerimonospora cavernae</name>
    <dbReference type="NCBI Taxonomy" id="1740611"/>
    <lineage>
        <taxon>Bacteria</taxon>
        <taxon>Bacillati</taxon>
        <taxon>Actinomycetota</taxon>
        <taxon>Actinomycetes</taxon>
        <taxon>Streptosporangiales</taxon>
        <taxon>Streptosporangiaceae</taxon>
        <taxon>Sphaerimonospora</taxon>
    </lineage>
</organism>
<proteinExistence type="predicted"/>
<comment type="caution">
    <text evidence="1">The sequence shown here is derived from an EMBL/GenBank/DDBJ whole genome shotgun (WGS) entry which is preliminary data.</text>
</comment>
<dbReference type="RefSeq" id="WP_394300542.1">
    <property type="nucleotide sequence ID" value="NZ_JBHMQT010000012.1"/>
</dbReference>
<dbReference type="EMBL" id="JBHMQT010000012">
    <property type="protein sequence ID" value="MFC0862328.1"/>
    <property type="molecule type" value="Genomic_DNA"/>
</dbReference>
<keyword evidence="2" id="KW-1185">Reference proteome</keyword>
<name>A0ABV6U1J8_9ACTN</name>
<reference evidence="1 2" key="1">
    <citation type="submission" date="2024-09" db="EMBL/GenBank/DDBJ databases">
        <authorList>
            <person name="Sun Q."/>
            <person name="Mori K."/>
        </authorList>
    </citation>
    <scope>NUCLEOTIDE SEQUENCE [LARGE SCALE GENOMIC DNA]</scope>
    <source>
        <strain evidence="1 2">TBRC 1851</strain>
    </source>
</reference>
<gene>
    <name evidence="1" type="ORF">ACFHYQ_08465</name>
</gene>
<evidence type="ECO:0008006" key="3">
    <source>
        <dbReference type="Google" id="ProtNLM"/>
    </source>
</evidence>
<accession>A0ABV6U1J8</accession>
<evidence type="ECO:0000313" key="2">
    <source>
        <dbReference type="Proteomes" id="UP001589870"/>
    </source>
</evidence>